<evidence type="ECO:0000259" key="4">
    <source>
        <dbReference type="PROSITE" id="PS50893"/>
    </source>
</evidence>
<keyword evidence="1" id="KW-0813">Transport</keyword>
<dbReference type="Gene3D" id="3.40.50.300">
    <property type="entry name" value="P-loop containing nucleotide triphosphate hydrolases"/>
    <property type="match status" value="1"/>
</dbReference>
<dbReference type="InterPro" id="IPR027417">
    <property type="entry name" value="P-loop_NTPase"/>
</dbReference>
<dbReference type="AlphaFoldDB" id="A0A1F6DDK9"/>
<reference evidence="5 6" key="1">
    <citation type="journal article" date="2016" name="Nat. Commun.">
        <title>Thousands of microbial genomes shed light on interconnected biogeochemical processes in an aquifer system.</title>
        <authorList>
            <person name="Anantharaman K."/>
            <person name="Brown C.T."/>
            <person name="Hug L.A."/>
            <person name="Sharon I."/>
            <person name="Castelle C.J."/>
            <person name="Probst A.J."/>
            <person name="Thomas B.C."/>
            <person name="Singh A."/>
            <person name="Wilkins M.J."/>
            <person name="Karaoz U."/>
            <person name="Brodie E.L."/>
            <person name="Williams K.H."/>
            <person name="Hubbard S.S."/>
            <person name="Banfield J.F."/>
        </authorList>
    </citation>
    <scope>NUCLEOTIDE SEQUENCE [LARGE SCALE GENOMIC DNA]</scope>
</reference>
<protein>
    <recommendedName>
        <fullName evidence="4">ABC transporter domain-containing protein</fullName>
    </recommendedName>
</protein>
<dbReference type="STRING" id="1798492.A3C89_04260"/>
<dbReference type="GO" id="GO:0016887">
    <property type="term" value="F:ATP hydrolysis activity"/>
    <property type="evidence" value="ECO:0007669"/>
    <property type="project" value="InterPro"/>
</dbReference>
<gene>
    <name evidence="5" type="ORF">A3C89_04260</name>
</gene>
<dbReference type="Pfam" id="PF00005">
    <property type="entry name" value="ABC_tran"/>
    <property type="match status" value="1"/>
</dbReference>
<evidence type="ECO:0000256" key="1">
    <source>
        <dbReference type="ARBA" id="ARBA00022448"/>
    </source>
</evidence>
<evidence type="ECO:0000313" key="5">
    <source>
        <dbReference type="EMBL" id="OGG59481.1"/>
    </source>
</evidence>
<dbReference type="Proteomes" id="UP000178794">
    <property type="component" value="Unassembled WGS sequence"/>
</dbReference>
<dbReference type="InterPro" id="IPR050763">
    <property type="entry name" value="ABC_transporter_ATP-binding"/>
</dbReference>
<dbReference type="InterPro" id="IPR003439">
    <property type="entry name" value="ABC_transporter-like_ATP-bd"/>
</dbReference>
<dbReference type="InterPro" id="IPR017871">
    <property type="entry name" value="ABC_transporter-like_CS"/>
</dbReference>
<name>A0A1F6DDK9_9BACT</name>
<evidence type="ECO:0000256" key="3">
    <source>
        <dbReference type="ARBA" id="ARBA00022840"/>
    </source>
</evidence>
<evidence type="ECO:0000256" key="2">
    <source>
        <dbReference type="ARBA" id="ARBA00022741"/>
    </source>
</evidence>
<dbReference type="SMART" id="SM00382">
    <property type="entry name" value="AAA"/>
    <property type="match status" value="1"/>
</dbReference>
<proteinExistence type="predicted"/>
<keyword evidence="3" id="KW-0067">ATP-binding</keyword>
<feature type="domain" description="ABC transporter" evidence="4">
    <location>
        <begin position="5"/>
        <end position="236"/>
    </location>
</feature>
<dbReference type="PANTHER" id="PTHR42711:SF15">
    <property type="entry name" value="ABC-TYPE MULTIDRUG TRANSPORT SYSTEM, ATPASE COMPONENT"/>
    <property type="match status" value="1"/>
</dbReference>
<dbReference type="SUPFAM" id="SSF52540">
    <property type="entry name" value="P-loop containing nucleoside triphosphate hydrolases"/>
    <property type="match status" value="1"/>
</dbReference>
<evidence type="ECO:0000313" key="6">
    <source>
        <dbReference type="Proteomes" id="UP000178794"/>
    </source>
</evidence>
<keyword evidence="2" id="KW-0547">Nucleotide-binding</keyword>
<accession>A0A1F6DDK9</accession>
<dbReference type="PROSITE" id="PS00211">
    <property type="entry name" value="ABC_TRANSPORTER_1"/>
    <property type="match status" value="1"/>
</dbReference>
<dbReference type="EMBL" id="MFLF01000015">
    <property type="protein sequence ID" value="OGG59481.1"/>
    <property type="molecule type" value="Genomic_DNA"/>
</dbReference>
<comment type="caution">
    <text evidence="5">The sequence shown here is derived from an EMBL/GenBank/DDBJ whole genome shotgun (WGS) entry which is preliminary data.</text>
</comment>
<dbReference type="PROSITE" id="PS50893">
    <property type="entry name" value="ABC_TRANSPORTER_2"/>
    <property type="match status" value="1"/>
</dbReference>
<dbReference type="PANTHER" id="PTHR42711">
    <property type="entry name" value="ABC TRANSPORTER ATP-BINDING PROTEIN"/>
    <property type="match status" value="1"/>
</dbReference>
<organism evidence="5 6">
    <name type="scientific">Candidatus Kaiserbacteria bacterium RIFCSPHIGHO2_02_FULL_50_50</name>
    <dbReference type="NCBI Taxonomy" id="1798492"/>
    <lineage>
        <taxon>Bacteria</taxon>
        <taxon>Candidatus Kaiseribacteriota</taxon>
    </lineage>
</organism>
<dbReference type="InterPro" id="IPR003593">
    <property type="entry name" value="AAA+_ATPase"/>
</dbReference>
<dbReference type="GO" id="GO:0005524">
    <property type="term" value="F:ATP binding"/>
    <property type="evidence" value="ECO:0007669"/>
    <property type="project" value="UniProtKB-KW"/>
</dbReference>
<sequence>MEHIIEIKDFTKRYRTGVEAVKGIDLVVPRGQFFGLLGPNGAGKSTTIHCLTGIAMPSSGILKIAGLDVVANYREARTKIGLSPQEFNVDIFSTVRQIIDFMGGYYGLSKETRTRRVDELLTQFDLQAHKDKQFQHLSGGMKRRVMLARAMVHEPEVLILDEPTAGVDVEQRHELWKHLKALSAKGVTIVLTSHYLEEVEYLCDRIAIINGGKIVADAMKEEFIKDGDTLENAYLRITGNMHA</sequence>